<dbReference type="AlphaFoldDB" id="A0A9P4ULW6"/>
<evidence type="ECO:0000313" key="1">
    <source>
        <dbReference type="EMBL" id="KAF2717375.1"/>
    </source>
</evidence>
<dbReference type="OrthoDB" id="4424523at2759"/>
<organism evidence="1 2">
    <name type="scientific">Polychaeton citri CBS 116435</name>
    <dbReference type="NCBI Taxonomy" id="1314669"/>
    <lineage>
        <taxon>Eukaryota</taxon>
        <taxon>Fungi</taxon>
        <taxon>Dikarya</taxon>
        <taxon>Ascomycota</taxon>
        <taxon>Pezizomycotina</taxon>
        <taxon>Dothideomycetes</taxon>
        <taxon>Dothideomycetidae</taxon>
        <taxon>Capnodiales</taxon>
        <taxon>Capnodiaceae</taxon>
        <taxon>Polychaeton</taxon>
    </lineage>
</organism>
<evidence type="ECO:0000313" key="2">
    <source>
        <dbReference type="Proteomes" id="UP000799441"/>
    </source>
</evidence>
<keyword evidence="2" id="KW-1185">Reference proteome</keyword>
<protein>
    <submittedName>
        <fullName evidence="1">Uncharacterized protein</fullName>
    </submittedName>
</protein>
<dbReference type="EMBL" id="MU003845">
    <property type="protein sequence ID" value="KAF2717375.1"/>
    <property type="molecule type" value="Genomic_DNA"/>
</dbReference>
<sequence length="142" mass="16070">EIKRTFKHLGHRHWGFIIYRCTYGDQDTWSRFMVTLHDSVRKGLAHYSTEELTDSLNCSVREDASTLDGASKDLVRQRFRDSKANAERETADSQSVQIGGHGSTPRYNYCVHVDEDALQSVVGSANVALGFEAYVNLVKADW</sequence>
<feature type="non-terminal residue" evidence="1">
    <location>
        <position position="1"/>
    </location>
</feature>
<accession>A0A9P4ULW6</accession>
<reference evidence="1" key="1">
    <citation type="journal article" date="2020" name="Stud. Mycol.">
        <title>101 Dothideomycetes genomes: a test case for predicting lifestyles and emergence of pathogens.</title>
        <authorList>
            <person name="Haridas S."/>
            <person name="Albert R."/>
            <person name="Binder M."/>
            <person name="Bloem J."/>
            <person name="Labutti K."/>
            <person name="Salamov A."/>
            <person name="Andreopoulos B."/>
            <person name="Baker S."/>
            <person name="Barry K."/>
            <person name="Bills G."/>
            <person name="Bluhm B."/>
            <person name="Cannon C."/>
            <person name="Castanera R."/>
            <person name="Culley D."/>
            <person name="Daum C."/>
            <person name="Ezra D."/>
            <person name="Gonzalez J."/>
            <person name="Henrissat B."/>
            <person name="Kuo A."/>
            <person name="Liang C."/>
            <person name="Lipzen A."/>
            <person name="Lutzoni F."/>
            <person name="Magnuson J."/>
            <person name="Mondo S."/>
            <person name="Nolan M."/>
            <person name="Ohm R."/>
            <person name="Pangilinan J."/>
            <person name="Park H.-J."/>
            <person name="Ramirez L."/>
            <person name="Alfaro M."/>
            <person name="Sun H."/>
            <person name="Tritt A."/>
            <person name="Yoshinaga Y."/>
            <person name="Zwiers L.-H."/>
            <person name="Turgeon B."/>
            <person name="Goodwin S."/>
            <person name="Spatafora J."/>
            <person name="Crous P."/>
            <person name="Grigoriev I."/>
        </authorList>
    </citation>
    <scope>NUCLEOTIDE SEQUENCE</scope>
    <source>
        <strain evidence="1">CBS 116435</strain>
    </source>
</reference>
<proteinExistence type="predicted"/>
<feature type="non-terminal residue" evidence="1">
    <location>
        <position position="142"/>
    </location>
</feature>
<dbReference type="Proteomes" id="UP000799441">
    <property type="component" value="Unassembled WGS sequence"/>
</dbReference>
<gene>
    <name evidence="1" type="ORF">K431DRAFT_197957</name>
</gene>
<name>A0A9P4ULW6_9PEZI</name>
<comment type="caution">
    <text evidence="1">The sequence shown here is derived from an EMBL/GenBank/DDBJ whole genome shotgun (WGS) entry which is preliminary data.</text>
</comment>